<reference evidence="2 3" key="1">
    <citation type="journal article" date="2022" name="bioRxiv">
        <title>Genomics of Preaxostyla Flagellates Illuminates Evolutionary Transitions and the Path Towards Mitochondrial Loss.</title>
        <authorList>
            <person name="Novak L.V.F."/>
            <person name="Treitli S.C."/>
            <person name="Pyrih J."/>
            <person name="Halakuc P."/>
            <person name="Pipaliya S.V."/>
            <person name="Vacek V."/>
            <person name="Brzon O."/>
            <person name="Soukal P."/>
            <person name="Eme L."/>
            <person name="Dacks J.B."/>
            <person name="Karnkowska A."/>
            <person name="Elias M."/>
            <person name="Hampl V."/>
        </authorList>
    </citation>
    <scope>NUCLEOTIDE SEQUENCE [LARGE SCALE GENOMIC DNA]</scope>
    <source>
        <strain evidence="2">NAU3</strain>
        <tissue evidence="2">Gut</tissue>
    </source>
</reference>
<dbReference type="InterPro" id="IPR016024">
    <property type="entry name" value="ARM-type_fold"/>
</dbReference>
<accession>A0ABQ9XJV4</accession>
<organism evidence="2 3">
    <name type="scientific">Blattamonas nauphoetae</name>
    <dbReference type="NCBI Taxonomy" id="2049346"/>
    <lineage>
        <taxon>Eukaryota</taxon>
        <taxon>Metamonada</taxon>
        <taxon>Preaxostyla</taxon>
        <taxon>Oxymonadida</taxon>
        <taxon>Blattamonas</taxon>
    </lineage>
</organism>
<name>A0ABQ9XJV4_9EUKA</name>
<sequence>MDEQSRYLKDVFSRFSRGEGDIKELESVLLTFRSSNNWQICLTILSEPFSPSSLGIQQFCAICLGECVRLHWTSLGGDDRGAIRSFLWNFLNKPSTENISIPTTLFNLAVKIYVDCTKIDYPELDPSSFTNIASLIGKTCPSFLNQQHESFQDIGNALLNPQPIFTAFSIFSTFLNEIGNKKNNSLSSDKRQWFENSLLRGDQLPHYFDLQSPEDPSTGAMSPHVSLILSALDVIRGSLRLAVPLIQYNLPIANAVFAALPFATLIYPSELKYIPSLPNCPSSSPQPTTIEDLLLGSRNDRACAISQRTLELVAELTRNTTADSLFSTFVVPLLEFAKQYANILCDGFFSPFFFTIGQFCDLQIRIEGQDPNIVNCIITQFLPSLITLAAEFCGHLTPLSPSIFISPETPLTSSTPGYLPNSQIANTFSPTCYEKTMECLDSILVNLTDSKSYLTASTSKNHTSVMGIMNHFAAVLVPLTQNSLTAPTFLANPSVTSYLINNHFNDDPTDTELSLLRLQPLYLSPTAGLSASSSLPSKISSILPKAANVTVHDSIFHGTDTSNSNWTLFYDKSAQSLYPCLQLSPHAFFELISSSILELLRTTGQKLTELQALPQQSQSPFSLPFYLLLQEDKTPMVNFFSTICDASYGFILVQSLTNALLPLIAGVTQLDFVADLPPQIKSPFGSPAELAHAATEFHTQLIEITAMFSQIFGSIASALLGDLMKGAMPFPLTGNSSSLTPIRILSTFIEATCQCLSSQAVLLSTLITTRAHRLNEHGGDSMDLAKAVQNAIELSVSFMTLSNSLHSFVSQAQSTQPETAELALFTSHLFSPLFTHSTNLLSVLVSYHRVPFLTNLPSFSSFVEPLLLSLFSIQSASFNPQLHPLFPHRHTIFALSISSLIIPPRYAIFNPNPLSPQQSVASLCRLCPPAFLSFDVLSIFLPSSSLPQLDEASAPHLAQIRQLCEQQNTQHNALSSYFSQHFTQQAPPLDQFVESPLTDSLALLSLLSALYFGPSSDARPLAFKEIIVPRLGPLCSLFSLVFAQPAFFSALPALPIALATAISNTLNTFGGLIGGDGLTQFLLVITNSIGIGENGASDASVALIQNSLKTDARTVPAITTLLLTSLDSSSVFRHKSFHPALPTLLASALSLTCIVLNTVIQARREQFFNPSIQIPNWLTTSSTTIEDIITNTRALSITHFANCPQSAQESIVLTLLNILNPVAQISIHAIPPNLSAQRPYPDELFTQDQLNRPALFNPPSQTISSEITQFFLDCRFLHGLFTLPFAIANNHQLTRYTLSVYLSLLLIDGYSSIHKDVLYLIRNILHSFVDATQGDISKEHVIQLWLQEIIPWVLVATGDGPFLDQYSQGLNVGGSSGYMLDSLDGGTFDPTLNRLVIDVRTARMKRLGQKSESANSGQAGSSYSNNLSSLVDYLIEMFSSSDTQLVDCQQSGIQSFVQAALERKPSFSHKQFLNDWTENCHSDIDSSLTTSPQYLQVAIIIKSAISFHQNPKKPTLKVPAAKPTIDKSSSVLTKSDDADDSQPKPEPKAFGGLSISAKAKSLNISFGNQPMGGLGGLGRNRPMSMVVPKSSFDFSKMQASEPSTELPIDDVIVPETVQEKKLPSKTRRPVVRKETKTQTQVKLANTISLPPREPTPPDLPPPPPGDDIDDLPPPPPTDSPPTEADTQKPSQHIHSTPSHQFTPLKLPARHPPSFNSSQTTISSTEKLPEMDDDDFEIIDAIDSQQTNAPPLPSRKPPPVGESSIKKLPFGTPKLDSTPPPAPQSKPPIHSLSSSNLLGTPPPIPKRKPQLPPFAEKKEPDDPPPPPPDDDEKESQQPPLTGIQALQAKLGLSKAKQMPIPNFGAKSLKSSSSHSFRDRPPPEPADDSDLIDIDINTL</sequence>
<dbReference type="Gene3D" id="1.25.10.10">
    <property type="entry name" value="Leucine-rich Repeat Variant"/>
    <property type="match status" value="1"/>
</dbReference>
<feature type="compositionally biased region" description="Pro residues" evidence="1">
    <location>
        <begin position="1651"/>
        <end position="1679"/>
    </location>
</feature>
<feature type="compositionally biased region" description="Acidic residues" evidence="1">
    <location>
        <begin position="1730"/>
        <end position="1739"/>
    </location>
</feature>
<gene>
    <name evidence="2" type="ORF">BLNAU_13352</name>
</gene>
<dbReference type="EMBL" id="JARBJD010000114">
    <property type="protein sequence ID" value="KAK2951740.1"/>
    <property type="molecule type" value="Genomic_DNA"/>
</dbReference>
<proteinExistence type="predicted"/>
<evidence type="ECO:0000256" key="1">
    <source>
        <dbReference type="SAM" id="MobiDB-lite"/>
    </source>
</evidence>
<protein>
    <submittedName>
        <fullName evidence="2">Uncharacterized protein</fullName>
    </submittedName>
</protein>
<feature type="region of interest" description="Disordered" evidence="1">
    <location>
        <begin position="1512"/>
        <end position="1553"/>
    </location>
</feature>
<feature type="compositionally biased region" description="Polar residues" evidence="1">
    <location>
        <begin position="1637"/>
        <end position="1648"/>
    </location>
</feature>
<feature type="compositionally biased region" description="Polar residues" evidence="1">
    <location>
        <begin position="1687"/>
        <end position="1701"/>
    </location>
</feature>
<feature type="region of interest" description="Disordered" evidence="1">
    <location>
        <begin position="1617"/>
        <end position="1897"/>
    </location>
</feature>
<evidence type="ECO:0000313" key="3">
    <source>
        <dbReference type="Proteomes" id="UP001281761"/>
    </source>
</evidence>
<feature type="compositionally biased region" description="Polar residues" evidence="1">
    <location>
        <begin position="1713"/>
        <end position="1725"/>
    </location>
</feature>
<dbReference type="InterPro" id="IPR011989">
    <property type="entry name" value="ARM-like"/>
</dbReference>
<comment type="caution">
    <text evidence="2">The sequence shown here is derived from an EMBL/GenBank/DDBJ whole genome shotgun (WGS) entry which is preliminary data.</text>
</comment>
<evidence type="ECO:0000313" key="2">
    <source>
        <dbReference type="EMBL" id="KAK2951740.1"/>
    </source>
</evidence>
<feature type="compositionally biased region" description="Pro residues" evidence="1">
    <location>
        <begin position="1749"/>
        <end position="1759"/>
    </location>
</feature>
<dbReference type="SUPFAM" id="SSF48371">
    <property type="entry name" value="ARM repeat"/>
    <property type="match status" value="1"/>
</dbReference>
<dbReference type="Proteomes" id="UP001281761">
    <property type="component" value="Unassembled WGS sequence"/>
</dbReference>
<keyword evidence="3" id="KW-1185">Reference proteome</keyword>